<dbReference type="InterPro" id="IPR000965">
    <property type="entry name" value="GPR_dom"/>
</dbReference>
<dbReference type="AlphaFoldDB" id="A0A969TUS8"/>
<dbReference type="InterPro" id="IPR016161">
    <property type="entry name" value="Ald_DH/histidinol_DH"/>
</dbReference>
<accession>A0A969TUS8</accession>
<keyword evidence="10" id="KW-1185">Reference proteome</keyword>
<dbReference type="RefSeq" id="WP_168005712.1">
    <property type="nucleotide sequence ID" value="NZ_JAATHJ010000007.1"/>
</dbReference>
<dbReference type="HAMAP" id="MF_00412">
    <property type="entry name" value="ProA"/>
    <property type="match status" value="1"/>
</dbReference>
<dbReference type="Pfam" id="PF00171">
    <property type="entry name" value="Aldedh"/>
    <property type="match status" value="1"/>
</dbReference>
<gene>
    <name evidence="7" type="primary">proA</name>
    <name evidence="9" type="ORF">HCN83_06735</name>
</gene>
<dbReference type="GO" id="GO:0004350">
    <property type="term" value="F:glutamate-5-semialdehyde dehydrogenase activity"/>
    <property type="evidence" value="ECO:0007669"/>
    <property type="project" value="UniProtKB-UniRule"/>
</dbReference>
<dbReference type="GO" id="GO:0055129">
    <property type="term" value="P:L-proline biosynthetic process"/>
    <property type="evidence" value="ECO:0007669"/>
    <property type="project" value="UniProtKB-UniRule"/>
</dbReference>
<evidence type="ECO:0000256" key="3">
    <source>
        <dbReference type="ARBA" id="ARBA00022650"/>
    </source>
</evidence>
<evidence type="ECO:0000259" key="8">
    <source>
        <dbReference type="Pfam" id="PF00171"/>
    </source>
</evidence>
<dbReference type="InterPro" id="IPR016162">
    <property type="entry name" value="Ald_DH_N"/>
</dbReference>
<dbReference type="Proteomes" id="UP000752012">
    <property type="component" value="Unassembled WGS sequence"/>
</dbReference>
<sequence length="419" mass="45550">MTEVEWKAPAAKQAAVHLSTASDQERKELLKSISSQLLQHENKILDANEQDLQAAKDAGREDAYLDRLEINKERLAELAEAVASVSKLDDPLGTTIRSWTRPNGLFIREVSVPIGVIAAVFEARPNVTADISALALRTGNAVLLRGSRSAIHTNKAITAALQDGLQAASFPREAVQLIESPDRSATTELMEASDWVDVLIPRGGKELINKVVRESHVPVIETGAGNCHVYIDKDADPELARKIAVDAKVQRPSVCNACETILVEASWAEDHLPALIDSLLNHGVSLRGCEKTAAIDNRVSPAQKEDWEAEYLNLTAAVKIVSDVREACTHINQWGTKHSEAIITESEKAKLTFFQSVDASTLYHNASTRFTDGFEFGFGAEVGISTQKLHARGPMGLQALTTVKYLVEGSGQCKGTLPY</sequence>
<organism evidence="9 10">
    <name type="scientific">Alkalicoccus luteus</name>
    <dbReference type="NCBI Taxonomy" id="1237094"/>
    <lineage>
        <taxon>Bacteria</taxon>
        <taxon>Bacillati</taxon>
        <taxon>Bacillota</taxon>
        <taxon>Bacilli</taxon>
        <taxon>Bacillales</taxon>
        <taxon>Bacillaceae</taxon>
        <taxon>Alkalicoccus</taxon>
    </lineage>
</organism>
<name>A0A969TUS8_9BACI</name>
<dbReference type="NCBIfam" id="TIGR00407">
    <property type="entry name" value="proA"/>
    <property type="match status" value="1"/>
</dbReference>
<dbReference type="EC" id="1.2.1.41" evidence="7"/>
<keyword evidence="5 7" id="KW-0560">Oxidoreductase</keyword>
<dbReference type="PIRSF" id="PIRSF000151">
    <property type="entry name" value="GPR"/>
    <property type="match status" value="1"/>
</dbReference>
<dbReference type="SUPFAM" id="SSF53720">
    <property type="entry name" value="ALDH-like"/>
    <property type="match status" value="1"/>
</dbReference>
<evidence type="ECO:0000256" key="1">
    <source>
        <dbReference type="ARBA" id="ARBA00004985"/>
    </source>
</evidence>
<dbReference type="NCBIfam" id="NF001221">
    <property type="entry name" value="PRK00197.1"/>
    <property type="match status" value="1"/>
</dbReference>
<keyword evidence="2 7" id="KW-0028">Amino-acid biosynthesis</keyword>
<comment type="catalytic activity">
    <reaction evidence="6 7">
        <text>L-glutamate 5-semialdehyde + phosphate + NADP(+) = L-glutamyl 5-phosphate + NADPH + H(+)</text>
        <dbReference type="Rhea" id="RHEA:19541"/>
        <dbReference type="ChEBI" id="CHEBI:15378"/>
        <dbReference type="ChEBI" id="CHEBI:43474"/>
        <dbReference type="ChEBI" id="CHEBI:57783"/>
        <dbReference type="ChEBI" id="CHEBI:58066"/>
        <dbReference type="ChEBI" id="CHEBI:58274"/>
        <dbReference type="ChEBI" id="CHEBI:58349"/>
        <dbReference type="EC" id="1.2.1.41"/>
    </reaction>
</comment>
<dbReference type="InterPro" id="IPR012134">
    <property type="entry name" value="Glu-5-SA_DH"/>
</dbReference>
<dbReference type="InterPro" id="IPR016163">
    <property type="entry name" value="Ald_DH_C"/>
</dbReference>
<evidence type="ECO:0000256" key="2">
    <source>
        <dbReference type="ARBA" id="ARBA00022605"/>
    </source>
</evidence>
<dbReference type="PANTHER" id="PTHR11063:SF8">
    <property type="entry name" value="DELTA-1-PYRROLINE-5-CARBOXYLATE SYNTHASE"/>
    <property type="match status" value="1"/>
</dbReference>
<dbReference type="GO" id="GO:0050661">
    <property type="term" value="F:NADP binding"/>
    <property type="evidence" value="ECO:0007669"/>
    <property type="project" value="InterPro"/>
</dbReference>
<dbReference type="InterPro" id="IPR015590">
    <property type="entry name" value="Aldehyde_DH_dom"/>
</dbReference>
<dbReference type="Gene3D" id="3.40.309.10">
    <property type="entry name" value="Aldehyde Dehydrogenase, Chain A, domain 2"/>
    <property type="match status" value="1"/>
</dbReference>
<evidence type="ECO:0000313" key="10">
    <source>
        <dbReference type="Proteomes" id="UP000752012"/>
    </source>
</evidence>
<keyword evidence="4 7" id="KW-0521">NADP</keyword>
<comment type="pathway">
    <text evidence="1 7">Amino-acid biosynthesis; L-proline biosynthesis; L-glutamate 5-semialdehyde from L-glutamate: step 2/2.</text>
</comment>
<dbReference type="CDD" id="cd07079">
    <property type="entry name" value="ALDH_F18-19_ProA-GPR"/>
    <property type="match status" value="1"/>
</dbReference>
<evidence type="ECO:0000256" key="5">
    <source>
        <dbReference type="ARBA" id="ARBA00023002"/>
    </source>
</evidence>
<dbReference type="GO" id="GO:0005737">
    <property type="term" value="C:cytoplasm"/>
    <property type="evidence" value="ECO:0007669"/>
    <property type="project" value="UniProtKB-SubCell"/>
</dbReference>
<comment type="subcellular location">
    <subcellularLocation>
        <location evidence="7">Cytoplasm</location>
    </subcellularLocation>
</comment>
<evidence type="ECO:0000256" key="6">
    <source>
        <dbReference type="ARBA" id="ARBA00049024"/>
    </source>
</evidence>
<reference evidence="9 10" key="1">
    <citation type="submission" date="2020-03" db="EMBL/GenBank/DDBJ databases">
        <title>Assessment of the enzymatic potential of alkaline-tolerant lipase obtained from Bacillus luteus H11 (technogenic soil) for the bioremediation of saline soils contaminated with petroleum substances.</title>
        <authorList>
            <person name="Kalwasinska A."/>
        </authorList>
    </citation>
    <scope>NUCLEOTIDE SEQUENCE [LARGE SCALE GENOMIC DNA]</scope>
    <source>
        <strain evidence="9 10">H11</strain>
    </source>
</reference>
<proteinExistence type="inferred from homology"/>
<feature type="domain" description="Aldehyde dehydrogenase" evidence="8">
    <location>
        <begin position="6"/>
        <end position="279"/>
    </location>
</feature>
<dbReference type="Gene3D" id="3.40.605.10">
    <property type="entry name" value="Aldehyde Dehydrogenase, Chain A, domain 1"/>
    <property type="match status" value="1"/>
</dbReference>
<dbReference type="InterPro" id="IPR020593">
    <property type="entry name" value="G-glutamylP_reductase_CS"/>
</dbReference>
<keyword evidence="3 7" id="KW-0641">Proline biosynthesis</keyword>
<protein>
    <recommendedName>
        <fullName evidence="7">Gamma-glutamyl phosphate reductase</fullName>
        <shortName evidence="7">GPR</shortName>
        <ecNumber evidence="7">1.2.1.41</ecNumber>
    </recommendedName>
    <alternativeName>
        <fullName evidence="7">Glutamate-5-semialdehyde dehydrogenase</fullName>
    </alternativeName>
    <alternativeName>
        <fullName evidence="7">Glutamyl-gamma-semialdehyde dehydrogenase</fullName>
        <shortName evidence="7">GSA dehydrogenase</shortName>
    </alternativeName>
</protein>
<comment type="function">
    <text evidence="7">Catalyzes the NADPH-dependent reduction of L-glutamate 5-phosphate into L-glutamate 5-semialdehyde and phosphate. The product spontaneously undergoes cyclization to form 1-pyrroline-5-carboxylate.</text>
</comment>
<dbReference type="EMBL" id="JAATHJ010000007">
    <property type="protein sequence ID" value="NJP37281.1"/>
    <property type="molecule type" value="Genomic_DNA"/>
</dbReference>
<dbReference type="PROSITE" id="PS01223">
    <property type="entry name" value="PROA"/>
    <property type="match status" value="1"/>
</dbReference>
<dbReference type="FunFam" id="3.40.309.10:FF:000006">
    <property type="entry name" value="Gamma-glutamyl phosphate reductase"/>
    <property type="match status" value="1"/>
</dbReference>
<comment type="caution">
    <text evidence="9">The sequence shown here is derived from an EMBL/GenBank/DDBJ whole genome shotgun (WGS) entry which is preliminary data.</text>
</comment>
<keyword evidence="7" id="KW-0963">Cytoplasm</keyword>
<dbReference type="PANTHER" id="PTHR11063">
    <property type="entry name" value="GLUTAMATE SEMIALDEHYDE DEHYDROGENASE"/>
    <property type="match status" value="1"/>
</dbReference>
<comment type="similarity">
    <text evidence="7">Belongs to the gamma-glutamyl phosphate reductase family.</text>
</comment>
<evidence type="ECO:0000256" key="4">
    <source>
        <dbReference type="ARBA" id="ARBA00022857"/>
    </source>
</evidence>
<evidence type="ECO:0000256" key="7">
    <source>
        <dbReference type="HAMAP-Rule" id="MF_00412"/>
    </source>
</evidence>
<evidence type="ECO:0000313" key="9">
    <source>
        <dbReference type="EMBL" id="NJP37281.1"/>
    </source>
</evidence>